<evidence type="ECO:0000313" key="1">
    <source>
        <dbReference type="EMBL" id="KKN03240.1"/>
    </source>
</evidence>
<organism evidence="1">
    <name type="scientific">marine sediment metagenome</name>
    <dbReference type="NCBI Taxonomy" id="412755"/>
    <lineage>
        <taxon>unclassified sequences</taxon>
        <taxon>metagenomes</taxon>
        <taxon>ecological metagenomes</taxon>
    </lineage>
</organism>
<proteinExistence type="predicted"/>
<reference evidence="1" key="1">
    <citation type="journal article" date="2015" name="Nature">
        <title>Complex archaea that bridge the gap between prokaryotes and eukaryotes.</title>
        <authorList>
            <person name="Spang A."/>
            <person name="Saw J.H."/>
            <person name="Jorgensen S.L."/>
            <person name="Zaremba-Niedzwiedzka K."/>
            <person name="Martijn J."/>
            <person name="Lind A.E."/>
            <person name="van Eijk R."/>
            <person name="Schleper C."/>
            <person name="Guy L."/>
            <person name="Ettema T.J."/>
        </authorList>
    </citation>
    <scope>NUCLEOTIDE SEQUENCE</scope>
</reference>
<evidence type="ECO:0008006" key="2">
    <source>
        <dbReference type="Google" id="ProtNLM"/>
    </source>
</evidence>
<comment type="caution">
    <text evidence="1">The sequence shown here is derived from an EMBL/GenBank/DDBJ whole genome shotgun (WGS) entry which is preliminary data.</text>
</comment>
<gene>
    <name evidence="1" type="ORF">LCGC14_1109520</name>
</gene>
<sequence>KGKRHTGEIVKCNHKTVWVKAPDGKIVKRHRVKHNVEVVD</sequence>
<accession>A0A0F9M719</accession>
<feature type="non-terminal residue" evidence="1">
    <location>
        <position position="1"/>
    </location>
</feature>
<dbReference type="AlphaFoldDB" id="A0A0F9M719"/>
<dbReference type="EMBL" id="LAZR01005055">
    <property type="protein sequence ID" value="KKN03240.1"/>
    <property type="molecule type" value="Genomic_DNA"/>
</dbReference>
<name>A0A0F9M719_9ZZZZ</name>
<protein>
    <recommendedName>
        <fullName evidence="2">Hypervirulence associated protein TUDOR domain-containing protein</fullName>
    </recommendedName>
</protein>